<keyword evidence="1" id="KW-0489">Methyltransferase</keyword>
<keyword evidence="1" id="KW-0808">Transferase</keyword>
<proteinExistence type="predicted"/>
<sequence length="230" mass="25039">MSSSAEVNSQYFNNIAADYDKRFANVLEPLKTELRENAGFIGIKSGGRLLDYACGTGFVSICLSDVIGQAVGIDITENMIGAYNAKAKSANVPEYQRKAYLGNLLSNPPSPSLDDKLFFGFDVAGVGMGFHHFEDVTLAATRLTERLATGGSLFILDFLPHDPDLNHNAARGVHHHGFTEDNIRTMFETAGAGSGFEYKELSTEVVFENLPGQGQPMHRRLFLARGTKTA</sequence>
<dbReference type="STRING" id="43265.A0A545VH97"/>
<gene>
    <name evidence="1" type="ORF">IF1G_01039</name>
</gene>
<reference evidence="1 2" key="1">
    <citation type="journal article" date="2019" name="Appl. Microbiol. Biotechnol.">
        <title>Genome sequence of Isaria javanica and comparative genome analysis insights into family S53 peptidase evolution in fungal entomopathogens.</title>
        <authorList>
            <person name="Lin R."/>
            <person name="Zhang X."/>
            <person name="Xin B."/>
            <person name="Zou M."/>
            <person name="Gao Y."/>
            <person name="Qin F."/>
            <person name="Hu Q."/>
            <person name="Xie B."/>
            <person name="Cheng X."/>
        </authorList>
    </citation>
    <scope>NUCLEOTIDE SEQUENCE [LARGE SCALE GENOMIC DNA]</scope>
    <source>
        <strain evidence="1 2">IJ1G</strain>
    </source>
</reference>
<dbReference type="CDD" id="cd02440">
    <property type="entry name" value="AdoMet_MTases"/>
    <property type="match status" value="1"/>
</dbReference>
<organism evidence="1 2">
    <name type="scientific">Cordyceps javanica</name>
    <dbReference type="NCBI Taxonomy" id="43265"/>
    <lineage>
        <taxon>Eukaryota</taxon>
        <taxon>Fungi</taxon>
        <taxon>Dikarya</taxon>
        <taxon>Ascomycota</taxon>
        <taxon>Pezizomycotina</taxon>
        <taxon>Sordariomycetes</taxon>
        <taxon>Hypocreomycetidae</taxon>
        <taxon>Hypocreales</taxon>
        <taxon>Cordycipitaceae</taxon>
        <taxon>Cordyceps</taxon>
    </lineage>
</organism>
<accession>A0A545VH97</accession>
<dbReference type="SUPFAM" id="SSF53335">
    <property type="entry name" value="S-adenosyl-L-methionine-dependent methyltransferases"/>
    <property type="match status" value="1"/>
</dbReference>
<comment type="caution">
    <text evidence="1">The sequence shown here is derived from an EMBL/GenBank/DDBJ whole genome shotgun (WGS) entry which is preliminary data.</text>
</comment>
<dbReference type="GO" id="GO:0008168">
    <property type="term" value="F:methyltransferase activity"/>
    <property type="evidence" value="ECO:0007669"/>
    <property type="project" value="UniProtKB-KW"/>
</dbReference>
<dbReference type="GO" id="GO:0032259">
    <property type="term" value="P:methylation"/>
    <property type="evidence" value="ECO:0007669"/>
    <property type="project" value="UniProtKB-KW"/>
</dbReference>
<protein>
    <submittedName>
        <fullName evidence="1">2-heptaprenyl-1,4-naphthoquinone methyltransferase</fullName>
    </submittedName>
</protein>
<dbReference type="AlphaFoldDB" id="A0A545VH97"/>
<dbReference type="OrthoDB" id="3647at2759"/>
<evidence type="ECO:0000313" key="1">
    <source>
        <dbReference type="EMBL" id="TQW01108.1"/>
    </source>
</evidence>
<dbReference type="EMBL" id="SPUK01000001">
    <property type="protein sequence ID" value="TQW01108.1"/>
    <property type="molecule type" value="Genomic_DNA"/>
</dbReference>
<evidence type="ECO:0000313" key="2">
    <source>
        <dbReference type="Proteomes" id="UP000315783"/>
    </source>
</evidence>
<name>A0A545VH97_9HYPO</name>
<dbReference type="Gene3D" id="3.40.50.150">
    <property type="entry name" value="Vaccinia Virus protein VP39"/>
    <property type="match status" value="1"/>
</dbReference>
<dbReference type="InterPro" id="IPR029063">
    <property type="entry name" value="SAM-dependent_MTases_sf"/>
</dbReference>
<dbReference type="Proteomes" id="UP000315783">
    <property type="component" value="Unassembled WGS sequence"/>
</dbReference>
<keyword evidence="2" id="KW-1185">Reference proteome</keyword>
<dbReference type="Pfam" id="PF13489">
    <property type="entry name" value="Methyltransf_23"/>
    <property type="match status" value="1"/>
</dbReference>